<dbReference type="Pfam" id="PF02661">
    <property type="entry name" value="Fic"/>
    <property type="match status" value="1"/>
</dbReference>
<dbReference type="PROSITE" id="PS50088">
    <property type="entry name" value="ANK_REPEAT"/>
    <property type="match status" value="3"/>
</dbReference>
<dbReference type="PROSITE" id="PS50297">
    <property type="entry name" value="ANK_REP_REGION"/>
    <property type="match status" value="3"/>
</dbReference>
<protein>
    <recommendedName>
        <fullName evidence="4">Fido domain-containing protein</fullName>
    </recommendedName>
</protein>
<dbReference type="InterPro" id="IPR002110">
    <property type="entry name" value="Ankyrin_rpt"/>
</dbReference>
<dbReference type="InterPro" id="IPR036770">
    <property type="entry name" value="Ankyrin_rpt-contain_sf"/>
</dbReference>
<dbReference type="InterPro" id="IPR036597">
    <property type="entry name" value="Fido-like_dom_sf"/>
</dbReference>
<evidence type="ECO:0000256" key="3">
    <source>
        <dbReference type="PROSITE-ProRule" id="PRU00023"/>
    </source>
</evidence>
<dbReference type="Gene3D" id="1.25.40.20">
    <property type="entry name" value="Ankyrin repeat-containing domain"/>
    <property type="match status" value="3"/>
</dbReference>
<dbReference type="KEGG" id="blac:94352093"/>
<proteinExistence type="predicted"/>
<dbReference type="OrthoDB" id="20872at2759"/>
<evidence type="ECO:0000256" key="2">
    <source>
        <dbReference type="ARBA" id="ARBA00023043"/>
    </source>
</evidence>
<dbReference type="RefSeq" id="XP_067815819.1">
    <property type="nucleotide sequence ID" value="XM_067966422.1"/>
</dbReference>
<dbReference type="Gene3D" id="1.10.3290.10">
    <property type="entry name" value="Fido-like domain"/>
    <property type="match status" value="1"/>
</dbReference>
<dbReference type="SUPFAM" id="SSF140931">
    <property type="entry name" value="Fic-like"/>
    <property type="match status" value="1"/>
</dbReference>
<dbReference type="AlphaFoldDB" id="A0A976FGJ0"/>
<feature type="domain" description="Fido" evidence="4">
    <location>
        <begin position="834"/>
        <end position="981"/>
    </location>
</feature>
<dbReference type="Pfam" id="PF12796">
    <property type="entry name" value="Ank_2"/>
    <property type="match status" value="3"/>
</dbReference>
<accession>A0A976FGJ0</accession>
<keyword evidence="1" id="KW-0677">Repeat</keyword>
<gene>
    <name evidence="5" type="ORF">CCR75_008370</name>
</gene>
<dbReference type="SUPFAM" id="SSF48403">
    <property type="entry name" value="Ankyrin repeat"/>
    <property type="match status" value="1"/>
</dbReference>
<dbReference type="PANTHER" id="PTHR24198">
    <property type="entry name" value="ANKYRIN REPEAT AND PROTEIN KINASE DOMAIN-CONTAINING PROTEIN"/>
    <property type="match status" value="1"/>
</dbReference>
<organism evidence="5 6">
    <name type="scientific">Bremia lactucae</name>
    <name type="common">Lettuce downy mildew</name>
    <dbReference type="NCBI Taxonomy" id="4779"/>
    <lineage>
        <taxon>Eukaryota</taxon>
        <taxon>Sar</taxon>
        <taxon>Stramenopiles</taxon>
        <taxon>Oomycota</taxon>
        <taxon>Peronosporomycetes</taxon>
        <taxon>Peronosporales</taxon>
        <taxon>Peronosporaceae</taxon>
        <taxon>Bremia</taxon>
    </lineage>
</organism>
<comment type="caution">
    <text evidence="5">The sequence shown here is derived from an EMBL/GenBank/DDBJ whole genome shotgun (WGS) entry which is preliminary data.</text>
</comment>
<evidence type="ECO:0000313" key="6">
    <source>
        <dbReference type="Proteomes" id="UP000294530"/>
    </source>
</evidence>
<dbReference type="GeneID" id="94352093"/>
<dbReference type="Proteomes" id="UP000294530">
    <property type="component" value="Unassembled WGS sequence"/>
</dbReference>
<dbReference type="PROSITE" id="PS51459">
    <property type="entry name" value="FIDO"/>
    <property type="match status" value="1"/>
</dbReference>
<evidence type="ECO:0000313" key="5">
    <source>
        <dbReference type="EMBL" id="TDH66320.1"/>
    </source>
</evidence>
<name>A0A976FGJ0_BRELC</name>
<dbReference type="SMART" id="SM00248">
    <property type="entry name" value="ANK"/>
    <property type="match status" value="7"/>
</dbReference>
<dbReference type="EMBL" id="SHOA02000018">
    <property type="protein sequence ID" value="TDH66320.1"/>
    <property type="molecule type" value="Genomic_DNA"/>
</dbReference>
<feature type="repeat" description="ANK" evidence="3">
    <location>
        <begin position="42"/>
        <end position="74"/>
    </location>
</feature>
<keyword evidence="6" id="KW-1185">Reference proteome</keyword>
<dbReference type="PANTHER" id="PTHR24198:SF165">
    <property type="entry name" value="ANKYRIN REPEAT-CONTAINING PROTEIN-RELATED"/>
    <property type="match status" value="1"/>
</dbReference>
<sequence length="1092" mass="122639">MNFTGTAMHSTAMCWAAAEGNLAAIRRLREDYDADVNAADYDKRTPLHIAVSDEQLEMVAYLLQCGANVDALDRWGRSPIDCAMETTNAALLRLLDRKTYNQSDTQSRVLKDKSKRTRQSKPNVTSLFQVIQEGNTEKVKRLWLSGMEVNVTDALGRTSLHVAVETKQVNMIELLLSAGVKTNVVDSFGRSPMSIAMENNHVLIAEMLRAYQVTATASRVETSHATPSQIAMAFQATKRGEVETLKQFVPAFVPVDVQDYDHRTLLHVASAEGQWFLVKYLIECGANVNVMDRWGSSPLSDAIDFAHNDVANLLIANQANESGSRVTIAVDSIDSATLAKALEYTLRVLTRGPWVMGQVYCPVRNDATNCVLMTHSIWHKNSLLLLQQTPTHLNEGPRVASMEAIQKYRKVSSVVMIDPGQGHIGSVYSGQSPEWLHLHGVQQSQFFLLPHARVAGIQTSVSVPMIWKLSTVAVLSWYSYQAMEEDIHVVQRMQRVLRSVTILATLRQEVVESSRGSTKCIPRFQYCQSLENAITANGELTDSFLSRDDLEGCDTLPLALEWGLFDLVDTLATSMSSEDHAAVIPILRALVLLLRNGFFQEAVIESRCKDSVSIKDVIEECGGNIRTKKALLGHVEYYLEYLYTVSPTEGHVFTDIQELSMEVDTLLRNPAKGKIDDTSATFNQEDHVKLDAGAAFRDQTSSFDCVLCQYNVAGHIHPGRDPIPATPLITTSFQSKNEGPLCTQVEKPHSPVYRTIQQLLTTFQSEYDAFERKTELGECCDRTKPAIFTSSDLYDVIGSTHEFPKTRSTPSSDQTWTHLLEIVHEIIEDSTCILSRNQLFALHECLVPTSSGHAGKLRTELAVGFASPRIYRVFMPAHELERALNQYIETLNDTCQWEQRPLLCAYYSFAVLVFYIHPFYDGNGRCARLIGNLIAKKLGFPSVLRATDKTMQVPEFLQKVLATMEILRNSRRQLRQSRLRSSRRENLSIPLAKFAFVFETSAAFAQEVLNLFFCQLPQLGAQHVKEVYKQIVRVQDLQFEYPSAAILYYARYHTIPVFEQYSALWGFAALLRAQMHETEPTNVKANHTRDCD</sequence>
<reference evidence="5 6" key="1">
    <citation type="journal article" date="2021" name="Genome Biol.">
        <title>AFLAP: assembly-free linkage analysis pipeline using k-mers from genome sequencing data.</title>
        <authorList>
            <person name="Fletcher K."/>
            <person name="Zhang L."/>
            <person name="Gil J."/>
            <person name="Han R."/>
            <person name="Cavanaugh K."/>
            <person name="Michelmore R."/>
        </authorList>
    </citation>
    <scope>NUCLEOTIDE SEQUENCE [LARGE SCALE GENOMIC DNA]</scope>
    <source>
        <strain evidence="5 6">SF5</strain>
    </source>
</reference>
<evidence type="ECO:0000256" key="1">
    <source>
        <dbReference type="ARBA" id="ARBA00022737"/>
    </source>
</evidence>
<feature type="repeat" description="ANK" evidence="3">
    <location>
        <begin position="261"/>
        <end position="293"/>
    </location>
</feature>
<dbReference type="InterPro" id="IPR003812">
    <property type="entry name" value="Fido"/>
</dbReference>
<keyword evidence="2 3" id="KW-0040">ANK repeat</keyword>
<evidence type="ECO:0000259" key="4">
    <source>
        <dbReference type="PROSITE" id="PS51459"/>
    </source>
</evidence>
<feature type="repeat" description="ANK" evidence="3">
    <location>
        <begin position="155"/>
        <end position="187"/>
    </location>
</feature>